<evidence type="ECO:0000259" key="7">
    <source>
        <dbReference type="PROSITE" id="PS50863"/>
    </source>
</evidence>
<sequence>MAIILAPHGKVYSVKLDMAQSKVVFEGGWSQFVVFHGITETDFLLLRYEGNNGAYNQNVWALWMPNTRKSDLNKSHQAPTSPEGAKQHEAPSGSIWKCNQNDTESFGGILSTRLCRRRG</sequence>
<dbReference type="PROSITE" id="PS50863">
    <property type="entry name" value="B3"/>
    <property type="match status" value="1"/>
</dbReference>
<dbReference type="Proteomes" id="UP000636709">
    <property type="component" value="Unassembled WGS sequence"/>
</dbReference>
<feature type="domain" description="TF-B3" evidence="7">
    <location>
        <begin position="1"/>
        <end position="63"/>
    </location>
</feature>
<keyword evidence="2" id="KW-0805">Transcription regulation</keyword>
<accession>A0A835B0H4</accession>
<dbReference type="Gene3D" id="2.40.330.10">
    <property type="entry name" value="DNA-binding pseudobarrel domain"/>
    <property type="match status" value="1"/>
</dbReference>
<evidence type="ECO:0000313" key="8">
    <source>
        <dbReference type="EMBL" id="KAF8676744.1"/>
    </source>
</evidence>
<dbReference type="InterPro" id="IPR015300">
    <property type="entry name" value="DNA-bd_pseudobarrel_sf"/>
</dbReference>
<evidence type="ECO:0000256" key="2">
    <source>
        <dbReference type="ARBA" id="ARBA00023015"/>
    </source>
</evidence>
<keyword evidence="9" id="KW-1185">Reference proteome</keyword>
<dbReference type="GO" id="GO:0005634">
    <property type="term" value="C:nucleus"/>
    <property type="evidence" value="ECO:0007669"/>
    <property type="project" value="UniProtKB-SubCell"/>
</dbReference>
<evidence type="ECO:0000256" key="1">
    <source>
        <dbReference type="ARBA" id="ARBA00004123"/>
    </source>
</evidence>
<dbReference type="InterPro" id="IPR003340">
    <property type="entry name" value="B3_DNA-bd"/>
</dbReference>
<evidence type="ECO:0000256" key="6">
    <source>
        <dbReference type="SAM" id="MobiDB-lite"/>
    </source>
</evidence>
<dbReference type="SUPFAM" id="SSF101936">
    <property type="entry name" value="DNA-binding pseudobarrel domain"/>
    <property type="match status" value="1"/>
</dbReference>
<keyword evidence="4" id="KW-0804">Transcription</keyword>
<keyword evidence="3" id="KW-0238">DNA-binding</keyword>
<dbReference type="GO" id="GO:0003677">
    <property type="term" value="F:DNA binding"/>
    <property type="evidence" value="ECO:0007669"/>
    <property type="project" value="UniProtKB-KW"/>
</dbReference>
<evidence type="ECO:0000256" key="3">
    <source>
        <dbReference type="ARBA" id="ARBA00023125"/>
    </source>
</evidence>
<dbReference type="EMBL" id="JACEFO010002152">
    <property type="protein sequence ID" value="KAF8676744.1"/>
    <property type="molecule type" value="Genomic_DNA"/>
</dbReference>
<evidence type="ECO:0000256" key="4">
    <source>
        <dbReference type="ARBA" id="ARBA00023163"/>
    </source>
</evidence>
<evidence type="ECO:0000313" key="9">
    <source>
        <dbReference type="Proteomes" id="UP000636709"/>
    </source>
</evidence>
<dbReference type="Pfam" id="PF02362">
    <property type="entry name" value="B3"/>
    <property type="match status" value="1"/>
</dbReference>
<evidence type="ECO:0000256" key="5">
    <source>
        <dbReference type="ARBA" id="ARBA00023242"/>
    </source>
</evidence>
<feature type="region of interest" description="Disordered" evidence="6">
    <location>
        <begin position="70"/>
        <end position="106"/>
    </location>
</feature>
<dbReference type="AlphaFoldDB" id="A0A835B0H4"/>
<dbReference type="CDD" id="cd10017">
    <property type="entry name" value="B3_DNA"/>
    <property type="match status" value="1"/>
</dbReference>
<keyword evidence="5" id="KW-0539">Nucleus</keyword>
<comment type="caution">
    <text evidence="8">The sequence shown here is derived from an EMBL/GenBank/DDBJ whole genome shotgun (WGS) entry which is preliminary data.</text>
</comment>
<name>A0A835B0H4_9POAL</name>
<proteinExistence type="predicted"/>
<comment type="subcellular location">
    <subcellularLocation>
        <location evidence="1">Nucleus</location>
    </subcellularLocation>
</comment>
<organism evidence="8 9">
    <name type="scientific">Digitaria exilis</name>
    <dbReference type="NCBI Taxonomy" id="1010633"/>
    <lineage>
        <taxon>Eukaryota</taxon>
        <taxon>Viridiplantae</taxon>
        <taxon>Streptophyta</taxon>
        <taxon>Embryophyta</taxon>
        <taxon>Tracheophyta</taxon>
        <taxon>Spermatophyta</taxon>
        <taxon>Magnoliopsida</taxon>
        <taxon>Liliopsida</taxon>
        <taxon>Poales</taxon>
        <taxon>Poaceae</taxon>
        <taxon>PACMAD clade</taxon>
        <taxon>Panicoideae</taxon>
        <taxon>Panicodae</taxon>
        <taxon>Paniceae</taxon>
        <taxon>Anthephorinae</taxon>
        <taxon>Digitaria</taxon>
    </lineage>
</organism>
<gene>
    <name evidence="8" type="ORF">HU200_046859</name>
</gene>
<reference evidence="8" key="1">
    <citation type="submission" date="2020-07" db="EMBL/GenBank/DDBJ databases">
        <title>Genome sequence and genetic diversity analysis of an under-domesticated orphan crop, white fonio (Digitaria exilis).</title>
        <authorList>
            <person name="Bennetzen J.L."/>
            <person name="Chen S."/>
            <person name="Ma X."/>
            <person name="Wang X."/>
            <person name="Yssel A.E.J."/>
            <person name="Chaluvadi S.R."/>
            <person name="Johnson M."/>
            <person name="Gangashetty P."/>
            <person name="Hamidou F."/>
            <person name="Sanogo M.D."/>
            <person name="Zwaenepoel A."/>
            <person name="Wallace J."/>
            <person name="Van De Peer Y."/>
            <person name="Van Deynze A."/>
        </authorList>
    </citation>
    <scope>NUCLEOTIDE SEQUENCE</scope>
    <source>
        <tissue evidence="8">Leaves</tissue>
    </source>
</reference>
<protein>
    <recommendedName>
        <fullName evidence="7">TF-B3 domain-containing protein</fullName>
    </recommendedName>
</protein>